<evidence type="ECO:0000313" key="1">
    <source>
        <dbReference type="EMBL" id="KAJ8676269.1"/>
    </source>
</evidence>
<comment type="caution">
    <text evidence="1">The sequence shown here is derived from an EMBL/GenBank/DDBJ whole genome shotgun (WGS) entry which is preliminary data.</text>
</comment>
<gene>
    <name evidence="1" type="ORF">QAD02_012055</name>
</gene>
<reference evidence="1" key="1">
    <citation type="submission" date="2023-04" db="EMBL/GenBank/DDBJ databases">
        <title>A chromosome-level genome assembly of the parasitoid wasp Eretmocerus hayati.</title>
        <authorList>
            <person name="Zhong Y."/>
            <person name="Liu S."/>
            <person name="Liu Y."/>
        </authorList>
    </citation>
    <scope>NUCLEOTIDE SEQUENCE</scope>
    <source>
        <strain evidence="1">ZJU_SS_LIU_2023</strain>
    </source>
</reference>
<dbReference type="Proteomes" id="UP001239111">
    <property type="component" value="Chromosome 2"/>
</dbReference>
<protein>
    <submittedName>
        <fullName evidence="1">Uncharacterized protein</fullName>
    </submittedName>
</protein>
<organism evidence="1 2">
    <name type="scientific">Eretmocerus hayati</name>
    <dbReference type="NCBI Taxonomy" id="131215"/>
    <lineage>
        <taxon>Eukaryota</taxon>
        <taxon>Metazoa</taxon>
        <taxon>Ecdysozoa</taxon>
        <taxon>Arthropoda</taxon>
        <taxon>Hexapoda</taxon>
        <taxon>Insecta</taxon>
        <taxon>Pterygota</taxon>
        <taxon>Neoptera</taxon>
        <taxon>Endopterygota</taxon>
        <taxon>Hymenoptera</taxon>
        <taxon>Apocrita</taxon>
        <taxon>Proctotrupomorpha</taxon>
        <taxon>Chalcidoidea</taxon>
        <taxon>Aphelinidae</taxon>
        <taxon>Aphelininae</taxon>
        <taxon>Eretmocerus</taxon>
    </lineage>
</organism>
<name>A0ACC2NYB3_9HYME</name>
<keyword evidence="2" id="KW-1185">Reference proteome</keyword>
<sequence>MVRLSNGLFCYILVCLVMGDDEPEVKTLYKRIKAPKKIFTFDYGIGLENTTIWYTQCYPLRKSKRDCALFVEKMKGNNATERNACYFPLQADTSNSILASYLRVFRFSSNRFLIFWIQYNPPTAHDNHIGTETIKSGMFVNIISMNWPSCLKTYSRIEGTILRPGYIHWADLKDTFAVHLYQNTFDVFYVDSESASLRQETFDEYGQLIRGPLSEENIAIAQRGVTVIPQLIYATPSKSCYLVWPQERIRIFRNFRDLSQDLGGLDNGGLQVRTSSNGNVSSCNNLVTETQYWRSCTQGEQTKNPKEFNLKFEYKPYISMIYNVPGGGLIALTTEYTFDETNSYSLHLTKFDVDGKAYEPVKVMNLKYYPQCETEEILLAHMFQDESGKFCLALLWENDTHYENLIKCYPEKYLSIEASDR</sequence>
<accession>A0ACC2NYB3</accession>
<dbReference type="EMBL" id="CM056742">
    <property type="protein sequence ID" value="KAJ8676269.1"/>
    <property type="molecule type" value="Genomic_DNA"/>
</dbReference>
<proteinExistence type="predicted"/>
<evidence type="ECO:0000313" key="2">
    <source>
        <dbReference type="Proteomes" id="UP001239111"/>
    </source>
</evidence>